<dbReference type="EMBL" id="JACHEW010000039">
    <property type="protein sequence ID" value="MBB6018702.1"/>
    <property type="molecule type" value="Genomic_DNA"/>
</dbReference>
<proteinExistence type="inferred from homology"/>
<reference evidence="5 6" key="1">
    <citation type="submission" date="2019-06" db="EMBL/GenBank/DDBJ databases">
        <title>Genome sequence of Deinococcus radiopugnans ATCC 19172.</title>
        <authorList>
            <person name="Maclea K.S."/>
            <person name="Maynard C.R."/>
        </authorList>
    </citation>
    <scope>NUCLEOTIDE SEQUENCE [LARGE SCALE GENOMIC DNA]</scope>
    <source>
        <strain evidence="5 6">ATCC 19172</strain>
    </source>
</reference>
<evidence type="ECO:0000313" key="4">
    <source>
        <dbReference type="EMBL" id="MBB6018702.1"/>
    </source>
</evidence>
<reference evidence="4 7" key="2">
    <citation type="submission" date="2020-08" db="EMBL/GenBank/DDBJ databases">
        <title>Genomic Encyclopedia of Type Strains, Phase IV (KMG-IV): sequencing the most valuable type-strain genomes for metagenomic binning, comparative biology and taxonomic classification.</title>
        <authorList>
            <person name="Goeker M."/>
        </authorList>
    </citation>
    <scope>NUCLEOTIDE SEQUENCE [LARGE SCALE GENOMIC DNA]</scope>
    <source>
        <strain evidence="4 7">DSM 12027</strain>
    </source>
</reference>
<dbReference type="InterPro" id="IPR050069">
    <property type="entry name" value="Urease_subunit"/>
</dbReference>
<sequence>MNLTPQEIDRLHIYVVAELARKRQGRGLKLNYPEAVSLITEALLEAGRDGRTSDECAELGKQVLTRDDVMEGVPELIRVVQVEVLFPDGHKLVTCNQPIP</sequence>
<dbReference type="EC" id="3.5.1.5" evidence="3"/>
<keyword evidence="1 3" id="KW-0378">Hydrolase</keyword>
<organism evidence="5 6">
    <name type="scientific">Deinococcus radiopugnans ATCC 19172</name>
    <dbReference type="NCBI Taxonomy" id="585398"/>
    <lineage>
        <taxon>Bacteria</taxon>
        <taxon>Thermotogati</taxon>
        <taxon>Deinococcota</taxon>
        <taxon>Deinococci</taxon>
        <taxon>Deinococcales</taxon>
        <taxon>Deinococcaceae</taxon>
        <taxon>Deinococcus</taxon>
    </lineage>
</organism>
<keyword evidence="7" id="KW-1185">Reference proteome</keyword>
<evidence type="ECO:0000256" key="3">
    <source>
        <dbReference type="RuleBase" id="RU003850"/>
    </source>
</evidence>
<comment type="caution">
    <text evidence="5">The sequence shown here is derived from an EMBL/GenBank/DDBJ whole genome shotgun (WGS) entry which is preliminary data.</text>
</comment>
<evidence type="ECO:0000313" key="6">
    <source>
        <dbReference type="Proteomes" id="UP000313988"/>
    </source>
</evidence>
<dbReference type="OrthoDB" id="9793527at2"/>
<evidence type="ECO:0000256" key="1">
    <source>
        <dbReference type="ARBA" id="ARBA00022801"/>
    </source>
</evidence>
<gene>
    <name evidence="5" type="ORF">FHR04_19265</name>
    <name evidence="4" type="ORF">HNQ04_003983</name>
</gene>
<dbReference type="SUPFAM" id="SSF54111">
    <property type="entry name" value="Urease, gamma-subunit"/>
    <property type="match status" value="1"/>
</dbReference>
<dbReference type="RefSeq" id="WP_139404820.1">
    <property type="nucleotide sequence ID" value="NZ_JACHEW010000039.1"/>
</dbReference>
<comment type="catalytic activity">
    <reaction evidence="2 3">
        <text>urea + 2 H2O + H(+) = hydrogencarbonate + 2 NH4(+)</text>
        <dbReference type="Rhea" id="RHEA:20557"/>
        <dbReference type="ChEBI" id="CHEBI:15377"/>
        <dbReference type="ChEBI" id="CHEBI:15378"/>
        <dbReference type="ChEBI" id="CHEBI:16199"/>
        <dbReference type="ChEBI" id="CHEBI:17544"/>
        <dbReference type="ChEBI" id="CHEBI:28938"/>
        <dbReference type="EC" id="3.5.1.5"/>
    </reaction>
</comment>
<dbReference type="InterPro" id="IPR036463">
    <property type="entry name" value="Urease_gamma_sf"/>
</dbReference>
<comment type="similarity">
    <text evidence="3">Belongs to the urease gamma subunit family.</text>
</comment>
<dbReference type="GO" id="GO:0016151">
    <property type="term" value="F:nickel cation binding"/>
    <property type="evidence" value="ECO:0007669"/>
    <property type="project" value="InterPro"/>
</dbReference>
<dbReference type="GO" id="GO:0043419">
    <property type="term" value="P:urea catabolic process"/>
    <property type="evidence" value="ECO:0007669"/>
    <property type="project" value="InterPro"/>
</dbReference>
<name>A0A5C4XTI1_9DEIO</name>
<evidence type="ECO:0000256" key="2">
    <source>
        <dbReference type="ARBA" id="ARBA00047778"/>
    </source>
</evidence>
<dbReference type="InterPro" id="IPR002026">
    <property type="entry name" value="Urease_gamma/gamma-beta_su"/>
</dbReference>
<dbReference type="Pfam" id="PF00547">
    <property type="entry name" value="Urease_gamma"/>
    <property type="match status" value="1"/>
</dbReference>
<dbReference type="NCBIfam" id="TIGR00193">
    <property type="entry name" value="urease_gam"/>
    <property type="match status" value="1"/>
</dbReference>
<dbReference type="Proteomes" id="UP000629870">
    <property type="component" value="Unassembled WGS sequence"/>
</dbReference>
<accession>A0A5C4XTI1</accession>
<dbReference type="GO" id="GO:0005737">
    <property type="term" value="C:cytoplasm"/>
    <property type="evidence" value="ECO:0007669"/>
    <property type="project" value="UniProtKB-SubCell"/>
</dbReference>
<dbReference type="Proteomes" id="UP000313988">
    <property type="component" value="Unassembled WGS sequence"/>
</dbReference>
<protein>
    <recommendedName>
        <fullName evidence="3">Urease subunit gamma</fullName>
        <ecNumber evidence="3">3.5.1.5</ecNumber>
    </recommendedName>
</protein>
<evidence type="ECO:0000313" key="5">
    <source>
        <dbReference type="EMBL" id="TNM66936.1"/>
    </source>
</evidence>
<dbReference type="NCBIfam" id="NF009712">
    <property type="entry name" value="PRK13241.1"/>
    <property type="match status" value="1"/>
</dbReference>
<dbReference type="AlphaFoldDB" id="A0A5C4XTI1"/>
<dbReference type="CDD" id="cd00390">
    <property type="entry name" value="Urease_gamma"/>
    <property type="match status" value="1"/>
</dbReference>
<dbReference type="PANTHER" id="PTHR33569">
    <property type="entry name" value="UREASE"/>
    <property type="match status" value="1"/>
</dbReference>
<dbReference type="Gene3D" id="3.30.280.10">
    <property type="entry name" value="Urease, gamma-like subunit"/>
    <property type="match status" value="1"/>
</dbReference>
<evidence type="ECO:0000313" key="7">
    <source>
        <dbReference type="Proteomes" id="UP000629870"/>
    </source>
</evidence>
<dbReference type="GO" id="GO:0009039">
    <property type="term" value="F:urease activity"/>
    <property type="evidence" value="ECO:0007669"/>
    <property type="project" value="UniProtKB-EC"/>
</dbReference>
<comment type="subcellular location">
    <subcellularLocation>
        <location evidence="3">Cytoplasm</location>
    </subcellularLocation>
</comment>
<dbReference type="PANTHER" id="PTHR33569:SF1">
    <property type="entry name" value="UREASE"/>
    <property type="match status" value="1"/>
</dbReference>
<dbReference type="EMBL" id="VDMO01000036">
    <property type="protein sequence ID" value="TNM66936.1"/>
    <property type="molecule type" value="Genomic_DNA"/>
</dbReference>